<dbReference type="GO" id="GO:0016020">
    <property type="term" value="C:membrane"/>
    <property type="evidence" value="ECO:0007669"/>
    <property type="project" value="UniProtKB-SubCell"/>
</dbReference>
<evidence type="ECO:0000256" key="1">
    <source>
        <dbReference type="ARBA" id="ARBA00004370"/>
    </source>
</evidence>
<accession>A0A812JAD9</accession>
<dbReference type="PROSITE" id="PS50221">
    <property type="entry name" value="GAIN_B"/>
    <property type="match status" value="1"/>
</dbReference>
<evidence type="ECO:0000256" key="5">
    <source>
        <dbReference type="ARBA" id="ARBA00023157"/>
    </source>
</evidence>
<evidence type="ECO:0000313" key="8">
    <source>
        <dbReference type="EMBL" id="CAE7197674.1"/>
    </source>
</evidence>
<feature type="transmembrane region" description="Helical" evidence="6">
    <location>
        <begin position="611"/>
        <end position="632"/>
    </location>
</feature>
<feature type="transmembrane region" description="Helical" evidence="6">
    <location>
        <begin position="919"/>
        <end position="944"/>
    </location>
</feature>
<dbReference type="OrthoDB" id="428594at2759"/>
<keyword evidence="9" id="KW-1185">Reference proteome</keyword>
<dbReference type="EMBL" id="CAJNDS010000360">
    <property type="protein sequence ID" value="CAE7197674.1"/>
    <property type="molecule type" value="Genomic_DNA"/>
</dbReference>
<gene>
    <name evidence="8" type="primary">HERC1</name>
    <name evidence="8" type="ORF">SNAT2548_LOCUS5623</name>
</gene>
<feature type="transmembrane region" description="Helical" evidence="6">
    <location>
        <begin position="964"/>
        <end position="985"/>
    </location>
</feature>
<organism evidence="8 9">
    <name type="scientific">Symbiodinium natans</name>
    <dbReference type="NCBI Taxonomy" id="878477"/>
    <lineage>
        <taxon>Eukaryota</taxon>
        <taxon>Sar</taxon>
        <taxon>Alveolata</taxon>
        <taxon>Dinophyceae</taxon>
        <taxon>Suessiales</taxon>
        <taxon>Symbiodiniaceae</taxon>
        <taxon>Symbiodinium</taxon>
    </lineage>
</organism>
<keyword evidence="5" id="KW-1015">Disulfide bond</keyword>
<evidence type="ECO:0000256" key="2">
    <source>
        <dbReference type="ARBA" id="ARBA00022692"/>
    </source>
</evidence>
<dbReference type="InterPro" id="IPR046338">
    <property type="entry name" value="GAIN_dom_sf"/>
</dbReference>
<dbReference type="Proteomes" id="UP000604046">
    <property type="component" value="Unassembled WGS sequence"/>
</dbReference>
<evidence type="ECO:0000259" key="7">
    <source>
        <dbReference type="PROSITE" id="PS50221"/>
    </source>
</evidence>
<feature type="transmembrane region" description="Helical" evidence="6">
    <location>
        <begin position="869"/>
        <end position="893"/>
    </location>
</feature>
<sequence length="1061" mass="116613">MCVLMDNGLVKCYGQTTNGASGQPDTVQTAIGVSGSNIGDDASELGDFLPAIDLGSGPFPKNRPLVFCCPVGAQRQIAVGDRYACALLDNSLVKLGDNHACALLDDNTLKCWGSSYNGQSGQDSTSNIGQSANQMGDYLPPIDVGAGRRSRMMATSNAGVIITLAISAMVIGMIEEWAVGDTSGEMGDNLPFVNYGTGRTAQHISIGNGFQCALLDDSTVKCMGYGEWLGYGDTTQRGKDSALLGDHLPVLDFGTLPTTSMLGIYDNHLLYADHHQFDKHHFFREHIFQHNRDKDKLDKDLQHNLVQHHQQPHPQQNLDNFSDDLHNLDAQQHHKAQSSKAHSAIGSVSKPQDVFRAIRDVIEMEQHGRILLMLSKLPQRQAVAVELAESLNFNTSQGNATGGILAEVSAEVDTGQLKVVAFLPEALDSNVTTVTAFTTSQEEVSRVEVPREVLAQAATAAGETGAVLLSITTIKSKVAGKFQDRRVEGEATSVVGSHAVSINMRAPDGSELRVQNLDVPLRIVIKTDLENATCAFWDEREKRWSPRGVTTVPDTVPGQITCLTVHLSIFSAVAEVIWDNALLALVCSSAWDLLTPAGFQRLSETKWQSTLPAVSVFVFLALFALVFARAALVDRRNRDMVPWEEIEPALFRQAPASEVEEVPKGWCMQRVAEAKDWTLWCAGICFGVQDIASLILECKAPEASVNRCIRSLHAHRSGVAKDSLAIILQPDEKFELEEEPVNRQMSRSVGRRSRFSRLVQEVGTNMDGFGKALRDLGARWNVHIHGANTVQCILDSRWYKRVGLLFPAFHPWIALLRLSLLTSYKVRVSLIFLKLCTAGATNALFFTSSSPGPDSDPSCKKPQTLVAQLVQNTVVGVVSALLGDVIIFTLFLVQNRSPMEKDWTERSKKWQMRVWKCRALAFWLIWLVYSLVCLVYTMLFLANVRLADAHGWYMSTGMSLLQDLVILPLFLALALGLMASAALLSKGIRRRIEARWLEGYADAEEQVGKEPEEAPPGRRNSNFSQLSEARLEGGFAWGHRTEQAPQQQAWANVLPGIPHDV</sequence>
<dbReference type="Gene3D" id="2.130.10.30">
    <property type="entry name" value="Regulator of chromosome condensation 1/beta-lactamase-inhibitor protein II"/>
    <property type="match status" value="1"/>
</dbReference>
<comment type="caution">
    <text evidence="8">The sequence shown here is derived from an EMBL/GenBank/DDBJ whole genome shotgun (WGS) entry which is preliminary data.</text>
</comment>
<feature type="transmembrane region" description="Helical" evidence="6">
    <location>
        <begin position="826"/>
        <end position="849"/>
    </location>
</feature>
<proteinExistence type="predicted"/>
<comment type="subcellular location">
    <subcellularLocation>
        <location evidence="1">Membrane</location>
    </subcellularLocation>
</comment>
<dbReference type="InterPro" id="IPR057244">
    <property type="entry name" value="GAIN_B"/>
</dbReference>
<dbReference type="Pfam" id="PF13540">
    <property type="entry name" value="RCC1_2"/>
    <property type="match status" value="1"/>
</dbReference>
<protein>
    <submittedName>
        <fullName evidence="8">HERC1 protein</fullName>
    </submittedName>
</protein>
<evidence type="ECO:0000313" key="9">
    <source>
        <dbReference type="Proteomes" id="UP000604046"/>
    </source>
</evidence>
<evidence type="ECO:0000256" key="3">
    <source>
        <dbReference type="ARBA" id="ARBA00022989"/>
    </source>
</evidence>
<dbReference type="AlphaFoldDB" id="A0A812JAD9"/>
<dbReference type="InterPro" id="IPR009091">
    <property type="entry name" value="RCC1/BLIP-II"/>
</dbReference>
<keyword evidence="2 6" id="KW-0812">Transmembrane</keyword>
<keyword evidence="3 6" id="KW-1133">Transmembrane helix</keyword>
<name>A0A812JAD9_9DINO</name>
<dbReference type="SMART" id="SM00303">
    <property type="entry name" value="GPS"/>
    <property type="match status" value="1"/>
</dbReference>
<dbReference type="Gene3D" id="2.60.220.50">
    <property type="match status" value="1"/>
</dbReference>
<reference evidence="8" key="1">
    <citation type="submission" date="2021-02" db="EMBL/GenBank/DDBJ databases">
        <authorList>
            <person name="Dougan E. K."/>
            <person name="Rhodes N."/>
            <person name="Thang M."/>
            <person name="Chan C."/>
        </authorList>
    </citation>
    <scope>NUCLEOTIDE SEQUENCE</scope>
</reference>
<dbReference type="InterPro" id="IPR000203">
    <property type="entry name" value="GPS"/>
</dbReference>
<evidence type="ECO:0000256" key="4">
    <source>
        <dbReference type="ARBA" id="ARBA00023136"/>
    </source>
</evidence>
<feature type="domain" description="GAIN-B" evidence="7">
    <location>
        <begin position="423"/>
        <end position="580"/>
    </location>
</feature>
<keyword evidence="4 6" id="KW-0472">Membrane</keyword>
<dbReference type="SUPFAM" id="SSF50985">
    <property type="entry name" value="RCC1/BLIP-II"/>
    <property type="match status" value="1"/>
</dbReference>
<evidence type="ECO:0000256" key="6">
    <source>
        <dbReference type="SAM" id="Phobius"/>
    </source>
</evidence>
<dbReference type="Pfam" id="PF01825">
    <property type="entry name" value="GPS"/>
    <property type="match status" value="1"/>
</dbReference>